<organism evidence="7 8">
    <name type="scientific">Araneus ventricosus</name>
    <name type="common">Orbweaver spider</name>
    <name type="synonym">Epeira ventricosa</name>
    <dbReference type="NCBI Taxonomy" id="182803"/>
    <lineage>
        <taxon>Eukaryota</taxon>
        <taxon>Metazoa</taxon>
        <taxon>Ecdysozoa</taxon>
        <taxon>Arthropoda</taxon>
        <taxon>Chelicerata</taxon>
        <taxon>Arachnida</taxon>
        <taxon>Araneae</taxon>
        <taxon>Araneomorphae</taxon>
        <taxon>Entelegynae</taxon>
        <taxon>Araneoidea</taxon>
        <taxon>Araneidae</taxon>
        <taxon>Araneus</taxon>
    </lineage>
</organism>
<evidence type="ECO:0000256" key="4">
    <source>
        <dbReference type="ARBA" id="ARBA00023180"/>
    </source>
</evidence>
<dbReference type="Pfam" id="PF00135">
    <property type="entry name" value="COesterase"/>
    <property type="match status" value="1"/>
</dbReference>
<dbReference type="GO" id="GO:0005886">
    <property type="term" value="C:plasma membrane"/>
    <property type="evidence" value="ECO:0007669"/>
    <property type="project" value="TreeGrafter"/>
</dbReference>
<feature type="chain" id="PRO_5021474374" evidence="5">
    <location>
        <begin position="26"/>
        <end position="362"/>
    </location>
</feature>
<dbReference type="AlphaFoldDB" id="A0A4Y2JYV1"/>
<keyword evidence="3" id="KW-0378">Hydrolase</keyword>
<feature type="domain" description="Carboxylesterase type B" evidence="6">
    <location>
        <begin position="26"/>
        <end position="293"/>
    </location>
</feature>
<dbReference type="SUPFAM" id="SSF53474">
    <property type="entry name" value="alpha/beta-Hydrolases"/>
    <property type="match status" value="1"/>
</dbReference>
<dbReference type="GO" id="GO:0003990">
    <property type="term" value="F:acetylcholinesterase activity"/>
    <property type="evidence" value="ECO:0007669"/>
    <property type="project" value="TreeGrafter"/>
</dbReference>
<dbReference type="PANTHER" id="PTHR43918:SF4">
    <property type="entry name" value="CARBOXYLIC ESTER HYDROLASE"/>
    <property type="match status" value="1"/>
</dbReference>
<dbReference type="PANTHER" id="PTHR43918">
    <property type="entry name" value="ACETYLCHOLINESTERASE"/>
    <property type="match status" value="1"/>
</dbReference>
<evidence type="ECO:0000256" key="1">
    <source>
        <dbReference type="ARBA" id="ARBA00005964"/>
    </source>
</evidence>
<evidence type="ECO:0000313" key="7">
    <source>
        <dbReference type="EMBL" id="GBM95017.1"/>
    </source>
</evidence>
<sequence length="362" mass="40313">MEHRVPLLLTICQGIILYLSIGVSSDPVVQMENTTIRGKEITFEGNTVYQYLGIPYAEPPVGDLRFKKPEPLGRFPDQFDAMYPAPACRQYTETPFPWYFNDPYKSEDCLYLNTWAPADASPGNPKPVMVFMHSGNWKFGSSSIDYYSGVPLAALNGIVVVTFNYRLGVFGFLSSNTDDAPGNAGLWDIKELLEWVHKYIIYFGGDPSHLTIAGQSSSATAVGYFSLSDDAQRLYSRMIMQSGSPVNFQTDYKKQNIDLGKKLAKLVGCKEDDWDTFGSSTIQCLKSAGHFELHLNNGHLPLPFMLTVLQAPGILTPLLMGYCITELSTPIAPSATFLNRWLLRRQVCSLENAKGFFFSVAI</sequence>
<dbReference type="Proteomes" id="UP000499080">
    <property type="component" value="Unassembled WGS sequence"/>
</dbReference>
<comment type="similarity">
    <text evidence="1">Belongs to the type-B carboxylesterase/lipase family.</text>
</comment>
<accession>A0A4Y2JYV1</accession>
<keyword evidence="5" id="KW-0732">Signal</keyword>
<evidence type="ECO:0000256" key="2">
    <source>
        <dbReference type="ARBA" id="ARBA00022487"/>
    </source>
</evidence>
<gene>
    <name evidence="7" type="primary">ACES_53</name>
    <name evidence="7" type="ORF">AVEN_29380_1</name>
</gene>
<evidence type="ECO:0000256" key="3">
    <source>
        <dbReference type="ARBA" id="ARBA00022801"/>
    </source>
</evidence>
<dbReference type="EMBL" id="BGPR01004021">
    <property type="protein sequence ID" value="GBM95017.1"/>
    <property type="molecule type" value="Genomic_DNA"/>
</dbReference>
<proteinExistence type="inferred from homology"/>
<comment type="caution">
    <text evidence="7">The sequence shown here is derived from an EMBL/GenBank/DDBJ whole genome shotgun (WGS) entry which is preliminary data.</text>
</comment>
<evidence type="ECO:0000256" key="5">
    <source>
        <dbReference type="SAM" id="SignalP"/>
    </source>
</evidence>
<dbReference type="GO" id="GO:0006581">
    <property type="term" value="P:acetylcholine catabolic process"/>
    <property type="evidence" value="ECO:0007669"/>
    <property type="project" value="TreeGrafter"/>
</dbReference>
<protein>
    <submittedName>
        <fullName evidence="7">Acetylcholinesterase-1</fullName>
    </submittedName>
</protein>
<feature type="signal peptide" evidence="5">
    <location>
        <begin position="1"/>
        <end position="25"/>
    </location>
</feature>
<dbReference type="OrthoDB" id="19653at2759"/>
<dbReference type="InterPro" id="IPR029058">
    <property type="entry name" value="AB_hydrolase_fold"/>
</dbReference>
<dbReference type="GO" id="GO:0019695">
    <property type="term" value="P:choline metabolic process"/>
    <property type="evidence" value="ECO:0007669"/>
    <property type="project" value="TreeGrafter"/>
</dbReference>
<keyword evidence="2" id="KW-0719">Serine esterase</keyword>
<dbReference type="InterPro" id="IPR002018">
    <property type="entry name" value="CarbesteraseB"/>
</dbReference>
<evidence type="ECO:0000313" key="8">
    <source>
        <dbReference type="Proteomes" id="UP000499080"/>
    </source>
</evidence>
<dbReference type="Gene3D" id="3.40.50.1820">
    <property type="entry name" value="alpha/beta hydrolase"/>
    <property type="match status" value="1"/>
</dbReference>
<dbReference type="InterPro" id="IPR050654">
    <property type="entry name" value="AChE-related_enzymes"/>
</dbReference>
<dbReference type="GO" id="GO:0005615">
    <property type="term" value="C:extracellular space"/>
    <property type="evidence" value="ECO:0007669"/>
    <property type="project" value="TreeGrafter"/>
</dbReference>
<reference evidence="7 8" key="1">
    <citation type="journal article" date="2019" name="Sci. Rep.">
        <title>Orb-weaving spider Araneus ventricosus genome elucidates the spidroin gene catalogue.</title>
        <authorList>
            <person name="Kono N."/>
            <person name="Nakamura H."/>
            <person name="Ohtoshi R."/>
            <person name="Moran D.A.P."/>
            <person name="Shinohara A."/>
            <person name="Yoshida Y."/>
            <person name="Fujiwara M."/>
            <person name="Mori M."/>
            <person name="Tomita M."/>
            <person name="Arakawa K."/>
        </authorList>
    </citation>
    <scope>NUCLEOTIDE SEQUENCE [LARGE SCALE GENOMIC DNA]</scope>
</reference>
<evidence type="ECO:0000259" key="6">
    <source>
        <dbReference type="Pfam" id="PF00135"/>
    </source>
</evidence>
<keyword evidence="4" id="KW-0325">Glycoprotein</keyword>
<keyword evidence="8" id="KW-1185">Reference proteome</keyword>
<name>A0A4Y2JYV1_ARAVE</name>